<dbReference type="EnsemblPlants" id="evm.model.03.1392">
    <property type="protein sequence ID" value="cds.evm.model.03.1392"/>
    <property type="gene ID" value="evm.TU.03.1392"/>
</dbReference>
<keyword evidence="2" id="KW-1185">Reference proteome</keyword>
<name>A0A803P539_CANSA</name>
<organism evidence="1 2">
    <name type="scientific">Cannabis sativa</name>
    <name type="common">Hemp</name>
    <name type="synonym">Marijuana</name>
    <dbReference type="NCBI Taxonomy" id="3483"/>
    <lineage>
        <taxon>Eukaryota</taxon>
        <taxon>Viridiplantae</taxon>
        <taxon>Streptophyta</taxon>
        <taxon>Embryophyta</taxon>
        <taxon>Tracheophyta</taxon>
        <taxon>Spermatophyta</taxon>
        <taxon>Magnoliopsida</taxon>
        <taxon>eudicotyledons</taxon>
        <taxon>Gunneridae</taxon>
        <taxon>Pentapetalae</taxon>
        <taxon>rosids</taxon>
        <taxon>fabids</taxon>
        <taxon>Rosales</taxon>
        <taxon>Cannabaceae</taxon>
        <taxon>Cannabis</taxon>
    </lineage>
</organism>
<protein>
    <submittedName>
        <fullName evidence="1">Uncharacterized protein</fullName>
    </submittedName>
</protein>
<dbReference type="Proteomes" id="UP000596661">
    <property type="component" value="Chromosome 3"/>
</dbReference>
<proteinExistence type="predicted"/>
<dbReference type="Gramene" id="evm.model.03.1392">
    <property type="protein sequence ID" value="cds.evm.model.03.1392"/>
    <property type="gene ID" value="evm.TU.03.1392"/>
</dbReference>
<dbReference type="EMBL" id="UZAU01000300">
    <property type="status" value="NOT_ANNOTATED_CDS"/>
    <property type="molecule type" value="Genomic_DNA"/>
</dbReference>
<evidence type="ECO:0000313" key="1">
    <source>
        <dbReference type="EnsemblPlants" id="cds.evm.model.03.1392"/>
    </source>
</evidence>
<reference evidence="1" key="1">
    <citation type="submission" date="2018-11" db="EMBL/GenBank/DDBJ databases">
        <authorList>
            <person name="Grassa J C."/>
        </authorList>
    </citation>
    <scope>NUCLEOTIDE SEQUENCE [LARGE SCALE GENOMIC DNA]</scope>
</reference>
<dbReference type="AlphaFoldDB" id="A0A803P539"/>
<accession>A0A803P539</accession>
<sequence>MYHLENKRFTLGINLKGATSAKVVLLAPLEPYRPVLAAEAPQEDPAISTSEYLRLLEEFKLASLQNFAPNSKELGVDSHVYHLETFHSPCHIHKDLGDFDLPDRLQSRPYYPTPRILLDVHLIGISLGTHKSGRLDNDHINSMNHTLWILR</sequence>
<evidence type="ECO:0000313" key="2">
    <source>
        <dbReference type="Proteomes" id="UP000596661"/>
    </source>
</evidence>
<reference evidence="1" key="2">
    <citation type="submission" date="2021-03" db="UniProtKB">
        <authorList>
            <consortium name="EnsemblPlants"/>
        </authorList>
    </citation>
    <scope>IDENTIFICATION</scope>
</reference>